<keyword evidence="4" id="KW-0645">Protease</keyword>
<evidence type="ECO:0000256" key="1">
    <source>
        <dbReference type="ARBA" id="ARBA00009067"/>
    </source>
</evidence>
<dbReference type="RefSeq" id="WP_056979937.1">
    <property type="nucleotide sequence ID" value="NZ_AZFZ01000002.1"/>
</dbReference>
<evidence type="ECO:0000259" key="3">
    <source>
        <dbReference type="Pfam" id="PF02517"/>
    </source>
</evidence>
<evidence type="ECO:0000313" key="5">
    <source>
        <dbReference type="Proteomes" id="UP000051010"/>
    </source>
</evidence>
<evidence type="ECO:0000256" key="2">
    <source>
        <dbReference type="SAM" id="Phobius"/>
    </source>
</evidence>
<feature type="domain" description="CAAX prenyl protease 2/Lysostaphin resistance protein A-like" evidence="3">
    <location>
        <begin position="126"/>
        <end position="216"/>
    </location>
</feature>
<keyword evidence="2" id="KW-0472">Membrane</keyword>
<dbReference type="PANTHER" id="PTHR36435">
    <property type="entry name" value="SLR1288 PROTEIN"/>
    <property type="match status" value="1"/>
</dbReference>
<dbReference type="AlphaFoldDB" id="A0A0R1YUD8"/>
<dbReference type="PATRIC" id="fig|1423786.4.peg.998"/>
<feature type="transmembrane region" description="Helical" evidence="2">
    <location>
        <begin position="9"/>
        <end position="27"/>
    </location>
</feature>
<dbReference type="Pfam" id="PF02517">
    <property type="entry name" value="Rce1-like"/>
    <property type="match status" value="1"/>
</dbReference>
<sequence>MNRIIKKGAIVTTISYFLVIYIIYQLVDIPLVIGSFVRHRSIALIIGLAIATALLSALSIWFTYHIYKSVMARSQRASRGSVSWAGIIWAVAIGFTAICLSSRFFEMIIRTTRNQQEIQNMINPNTILTVGIMVVIISPIVEELLIRGLLINLLFKDDLFWVPIIVSSLIFAGLHAVASLAQFGVYFVMGLILGWAYLKTNTLLTSIGLHMLNNGMAYLSLFVSVGNWPNTIMIPLQAVVIAILAFVAYRQKDLLQPHVVNKISVSQFRA</sequence>
<organism evidence="4 5">
    <name type="scientific">Lentilactobacillus parafarraginis DSM 18390 = JCM 14109</name>
    <dbReference type="NCBI Taxonomy" id="1423786"/>
    <lineage>
        <taxon>Bacteria</taxon>
        <taxon>Bacillati</taxon>
        <taxon>Bacillota</taxon>
        <taxon>Bacilli</taxon>
        <taxon>Lactobacillales</taxon>
        <taxon>Lactobacillaceae</taxon>
        <taxon>Lentilactobacillus</taxon>
    </lineage>
</organism>
<comment type="caution">
    <text evidence="4">The sequence shown here is derived from an EMBL/GenBank/DDBJ whole genome shotgun (WGS) entry which is preliminary data.</text>
</comment>
<dbReference type="GO" id="GO:0006508">
    <property type="term" value="P:proteolysis"/>
    <property type="evidence" value="ECO:0007669"/>
    <property type="project" value="UniProtKB-KW"/>
</dbReference>
<dbReference type="GO" id="GO:0004175">
    <property type="term" value="F:endopeptidase activity"/>
    <property type="evidence" value="ECO:0007669"/>
    <property type="project" value="UniProtKB-ARBA"/>
</dbReference>
<feature type="transmembrane region" description="Helical" evidence="2">
    <location>
        <begin position="84"/>
        <end position="105"/>
    </location>
</feature>
<keyword evidence="2" id="KW-1133">Transmembrane helix</keyword>
<keyword evidence="4" id="KW-0378">Hydrolase</keyword>
<keyword evidence="2" id="KW-0812">Transmembrane</keyword>
<dbReference type="InterPro" id="IPR003675">
    <property type="entry name" value="Rce1/LyrA-like_dom"/>
</dbReference>
<dbReference type="GO" id="GO:0080120">
    <property type="term" value="P:CAAX-box protein maturation"/>
    <property type="evidence" value="ECO:0007669"/>
    <property type="project" value="UniProtKB-ARBA"/>
</dbReference>
<feature type="transmembrane region" description="Helical" evidence="2">
    <location>
        <begin position="158"/>
        <end position="177"/>
    </location>
</feature>
<gene>
    <name evidence="4" type="ORF">FD47_GL000946</name>
</gene>
<accession>A0A0R1YUD8</accession>
<proteinExistence type="inferred from homology"/>
<dbReference type="InterPro" id="IPR052710">
    <property type="entry name" value="CAAX_protease"/>
</dbReference>
<evidence type="ECO:0000313" key="4">
    <source>
        <dbReference type="EMBL" id="KRM45759.1"/>
    </source>
</evidence>
<feature type="transmembrane region" description="Helical" evidence="2">
    <location>
        <begin position="42"/>
        <end position="64"/>
    </location>
</feature>
<dbReference type="PANTHER" id="PTHR36435:SF1">
    <property type="entry name" value="CAAX AMINO TERMINAL PROTEASE FAMILY PROTEIN"/>
    <property type="match status" value="1"/>
</dbReference>
<feature type="transmembrane region" description="Helical" evidence="2">
    <location>
        <begin position="183"/>
        <end position="200"/>
    </location>
</feature>
<feature type="transmembrane region" description="Helical" evidence="2">
    <location>
        <begin position="232"/>
        <end position="249"/>
    </location>
</feature>
<dbReference type="EMBL" id="AZFZ01000002">
    <property type="protein sequence ID" value="KRM45759.1"/>
    <property type="molecule type" value="Genomic_DNA"/>
</dbReference>
<dbReference type="Proteomes" id="UP000051010">
    <property type="component" value="Unassembled WGS sequence"/>
</dbReference>
<protein>
    <submittedName>
        <fullName evidence="4">CAAX amino terminal protease family protein</fullName>
    </submittedName>
</protein>
<reference evidence="4 5" key="1">
    <citation type="journal article" date="2015" name="Genome Announc.">
        <title>Expanding the biotechnology potential of lactobacilli through comparative genomics of 213 strains and associated genera.</title>
        <authorList>
            <person name="Sun Z."/>
            <person name="Harris H.M."/>
            <person name="McCann A."/>
            <person name="Guo C."/>
            <person name="Argimon S."/>
            <person name="Zhang W."/>
            <person name="Yang X."/>
            <person name="Jeffery I.B."/>
            <person name="Cooney J.C."/>
            <person name="Kagawa T.F."/>
            <person name="Liu W."/>
            <person name="Song Y."/>
            <person name="Salvetti E."/>
            <person name="Wrobel A."/>
            <person name="Rasinkangas P."/>
            <person name="Parkhill J."/>
            <person name="Rea M.C."/>
            <person name="O'Sullivan O."/>
            <person name="Ritari J."/>
            <person name="Douillard F.P."/>
            <person name="Paul Ross R."/>
            <person name="Yang R."/>
            <person name="Briner A.E."/>
            <person name="Felis G.E."/>
            <person name="de Vos W.M."/>
            <person name="Barrangou R."/>
            <person name="Klaenhammer T.R."/>
            <person name="Caufield P.W."/>
            <person name="Cui Y."/>
            <person name="Zhang H."/>
            <person name="O'Toole P.W."/>
        </authorList>
    </citation>
    <scope>NUCLEOTIDE SEQUENCE [LARGE SCALE GENOMIC DNA]</scope>
    <source>
        <strain evidence="4 5">DSM 18390</strain>
    </source>
</reference>
<name>A0A0R1YUD8_9LACO</name>
<comment type="similarity">
    <text evidence="1">Belongs to the UPF0177 family.</text>
</comment>
<feature type="transmembrane region" description="Helical" evidence="2">
    <location>
        <begin position="125"/>
        <end position="146"/>
    </location>
</feature>